<evidence type="ECO:0000313" key="2">
    <source>
        <dbReference type="EMBL" id="MBP2370251.1"/>
    </source>
</evidence>
<dbReference type="Proteomes" id="UP001519295">
    <property type="component" value="Unassembled WGS sequence"/>
</dbReference>
<accession>A0ABS4W248</accession>
<keyword evidence="3" id="KW-1185">Reference proteome</keyword>
<evidence type="ECO:0000256" key="1">
    <source>
        <dbReference type="SAM" id="MobiDB-lite"/>
    </source>
</evidence>
<organism evidence="2 3">
    <name type="scientific">Pseudonocardia parietis</name>
    <dbReference type="NCBI Taxonomy" id="570936"/>
    <lineage>
        <taxon>Bacteria</taxon>
        <taxon>Bacillati</taxon>
        <taxon>Actinomycetota</taxon>
        <taxon>Actinomycetes</taxon>
        <taxon>Pseudonocardiales</taxon>
        <taxon>Pseudonocardiaceae</taxon>
        <taxon>Pseudonocardia</taxon>
    </lineage>
</organism>
<dbReference type="RefSeq" id="WP_210033348.1">
    <property type="nucleotide sequence ID" value="NZ_JAGINU010000001.1"/>
</dbReference>
<name>A0ABS4W248_9PSEU</name>
<sequence length="434" mass="47598">MMGWGYRKRKIFGTRWLHMSINATQKGPSSVGFKVLCFSWNSRTKAVRFDGPGGLYWQQKKGRQPRGGRGKSTGGGPRGSKAAPGERQQHPIRGGPVGFGARWVRRGGTWTAMQASERSSGYAKRVTGPFQEWLDDRREFGPTPLVRDFTTGEKSAAASVTLPWHDATFGPRDRNMAAVVDQMRRDEDKRIALAFRPLKLSWLERAAMRARGEDPLEFARKWHATDVAVMQLRSQRIAAAGAAIPFVEATGVRNIERATAARKRREARLARAHRFATPGPVAGIHRIADLHVSAANDAGTEVKEAAVANAVRTFADLHDPDIDPKEFPEELPAHLEEVRALIASRVEELQGEADRGRGDAEAMVAYVDYFVAADADRELIAHLHDAMEAVEAAAAALRTAAEAMDSAGDGVAAAKARAEAKYGDWDVPDFWRAG</sequence>
<evidence type="ECO:0000313" key="3">
    <source>
        <dbReference type="Proteomes" id="UP001519295"/>
    </source>
</evidence>
<feature type="compositionally biased region" description="Basic residues" evidence="1">
    <location>
        <begin position="60"/>
        <end position="69"/>
    </location>
</feature>
<feature type="region of interest" description="Disordered" evidence="1">
    <location>
        <begin position="51"/>
        <end position="98"/>
    </location>
</feature>
<reference evidence="2 3" key="1">
    <citation type="submission" date="2021-03" db="EMBL/GenBank/DDBJ databases">
        <title>Sequencing the genomes of 1000 actinobacteria strains.</title>
        <authorList>
            <person name="Klenk H.-P."/>
        </authorList>
    </citation>
    <scope>NUCLEOTIDE SEQUENCE [LARGE SCALE GENOMIC DNA]</scope>
    <source>
        <strain evidence="2 3">DSM 45256</strain>
    </source>
</reference>
<proteinExistence type="predicted"/>
<gene>
    <name evidence="2" type="ORF">JOF36_005947</name>
</gene>
<comment type="caution">
    <text evidence="2">The sequence shown here is derived from an EMBL/GenBank/DDBJ whole genome shotgun (WGS) entry which is preliminary data.</text>
</comment>
<protein>
    <submittedName>
        <fullName evidence="2">Uncharacterized protein</fullName>
    </submittedName>
</protein>
<dbReference type="EMBL" id="JAGINU010000001">
    <property type="protein sequence ID" value="MBP2370251.1"/>
    <property type="molecule type" value="Genomic_DNA"/>
</dbReference>